<keyword evidence="1" id="KW-0489">Methyltransferase</keyword>
<dbReference type="EMBL" id="CP007496">
    <property type="protein sequence ID" value="AJA06634.1"/>
    <property type="molecule type" value="Genomic_DNA"/>
</dbReference>
<dbReference type="AlphaFoldDB" id="A0A6S4GTP3"/>
<gene>
    <name evidence="1" type="ORF">TM7x_03445</name>
</gene>
<name>A0A6S4GTP3_9BACT</name>
<dbReference type="PANTHER" id="PTHR40036:SF1">
    <property type="entry name" value="MACROCIN O-METHYLTRANSFERASE"/>
    <property type="match status" value="1"/>
</dbReference>
<dbReference type="PANTHER" id="PTHR40036">
    <property type="entry name" value="MACROCIN O-METHYLTRANSFERASE"/>
    <property type="match status" value="1"/>
</dbReference>
<accession>A0A6S4GTP3</accession>
<dbReference type="Pfam" id="PF05711">
    <property type="entry name" value="TylF"/>
    <property type="match status" value="1"/>
</dbReference>
<evidence type="ECO:0000313" key="2">
    <source>
        <dbReference type="Proteomes" id="UP000030902"/>
    </source>
</evidence>
<keyword evidence="1" id="KW-0808">Transferase</keyword>
<organism evidence="1 2">
    <name type="scientific">Candidatus Nanosynbacter lyticus</name>
    <dbReference type="NCBI Taxonomy" id="2093824"/>
    <lineage>
        <taxon>Bacteria</taxon>
        <taxon>Candidatus Saccharimonadota</taxon>
        <taxon>Candidatus Saccharimonadia</taxon>
        <taxon>Candidatus Nanosynbacterales</taxon>
        <taxon>Candidatus Nanosynbacteraceae</taxon>
        <taxon>Candidatus Nanosynbacter</taxon>
    </lineage>
</organism>
<dbReference type="Proteomes" id="UP000030902">
    <property type="component" value="Chromosome"/>
</dbReference>
<sequence length="210" mass="23607">MNITNYLLAKYPIISDQVDAKELGTLLRELEKLLQSGVTGNIVEFGCYVGTTSLFMRRLLDAYDFKGEFHVYDSFMGLPEKTQADASAAGEQFKAGELLAPRKTFIQNFKKAGLKLPIIHKGWFADFSPNDVPEDIIFAFFDGDFYESIADSFRMCDGKFHKKATIVVDDYANEALPGAARAVDEWLKNNQQFTIRIEASLAIIYSCPKT</sequence>
<dbReference type="InterPro" id="IPR008884">
    <property type="entry name" value="TylF_MeTrfase"/>
</dbReference>
<evidence type="ECO:0000313" key="1">
    <source>
        <dbReference type="EMBL" id="AJA06634.1"/>
    </source>
</evidence>
<dbReference type="GO" id="GO:0032259">
    <property type="term" value="P:methylation"/>
    <property type="evidence" value="ECO:0007669"/>
    <property type="project" value="UniProtKB-KW"/>
</dbReference>
<dbReference type="Gene3D" id="3.40.50.150">
    <property type="entry name" value="Vaccinia Virus protein VP39"/>
    <property type="match status" value="1"/>
</dbReference>
<reference evidence="1 2" key="1">
    <citation type="journal article" date="2015" name="Proc. Natl. Acad. Sci. U.S.A.">
        <title>Cultivation of a human-associated TM7 phylotype reveals a reduced genome and epibiotic parasitic lifestyle.</title>
        <authorList>
            <person name="He X."/>
            <person name="McLean J.S."/>
            <person name="Edlund A."/>
            <person name="Yooseph S."/>
            <person name="Hall A.P."/>
            <person name="Liu S.Y."/>
            <person name="Dorrestein P.C."/>
            <person name="Esquenazi E."/>
            <person name="Hunter R.C."/>
            <person name="Cheng G."/>
            <person name="Nelson K.E."/>
            <person name="Lux R."/>
            <person name="Shi W."/>
        </authorList>
    </citation>
    <scope>NUCLEOTIDE SEQUENCE [LARGE SCALE GENOMIC DNA]</scope>
    <source>
        <strain evidence="1 2">TM7x</strain>
    </source>
</reference>
<proteinExistence type="predicted"/>
<protein>
    <submittedName>
        <fullName evidence="1">Methyltransferase</fullName>
    </submittedName>
</protein>
<dbReference type="RefSeq" id="WP_052198869.1">
    <property type="nucleotide sequence ID" value="NZ_CP007496.1"/>
</dbReference>
<dbReference type="InterPro" id="IPR029063">
    <property type="entry name" value="SAM-dependent_MTases_sf"/>
</dbReference>
<keyword evidence="2" id="KW-1185">Reference proteome</keyword>
<dbReference type="KEGG" id="sox:TM7x_03445"/>
<dbReference type="GO" id="GO:0008168">
    <property type="term" value="F:methyltransferase activity"/>
    <property type="evidence" value="ECO:0007669"/>
    <property type="project" value="UniProtKB-KW"/>
</dbReference>
<dbReference type="SUPFAM" id="SSF53335">
    <property type="entry name" value="S-adenosyl-L-methionine-dependent methyltransferases"/>
    <property type="match status" value="1"/>
</dbReference>